<dbReference type="SUPFAM" id="SSF55144">
    <property type="entry name" value="LigT-like"/>
    <property type="match status" value="1"/>
</dbReference>
<gene>
    <name evidence="1" type="ORF">OIE14_23685</name>
</gene>
<sequence>MTGSKSETSTMPPTQTALIVPIPQAEQAVSRWRAVLDRAASWGVPAHVTVLYPFLAPEELDDGGQSTIGDVVASIPPFTADFTSVRWFGDTVVWLAPTPDDPFRALTTAVWRRFPQAPPYEGVHTDVVPHLTIGHDAPKQALIEAADAVAGFLPIRATVDTVRLIVGTPEPNGWHTIRDFPIGG</sequence>
<organism evidence="1 2">
    <name type="scientific">Micromonospora peucetia</name>
    <dbReference type="NCBI Taxonomy" id="47871"/>
    <lineage>
        <taxon>Bacteria</taxon>
        <taxon>Bacillati</taxon>
        <taxon>Actinomycetota</taxon>
        <taxon>Actinomycetes</taxon>
        <taxon>Micromonosporales</taxon>
        <taxon>Micromonosporaceae</taxon>
        <taxon>Micromonospora</taxon>
    </lineage>
</organism>
<protein>
    <submittedName>
        <fullName evidence="1">2'-5' RNA ligase family protein</fullName>
    </submittedName>
</protein>
<dbReference type="Proteomes" id="UP001334804">
    <property type="component" value="Chromosome"/>
</dbReference>
<evidence type="ECO:0000313" key="2">
    <source>
        <dbReference type="Proteomes" id="UP001334804"/>
    </source>
</evidence>
<dbReference type="EMBL" id="CP109071">
    <property type="protein sequence ID" value="WSA31128.1"/>
    <property type="molecule type" value="Genomic_DNA"/>
</dbReference>
<accession>A0ABZ1EBU4</accession>
<name>A0ABZ1EBU4_9ACTN</name>
<dbReference type="Gene3D" id="3.90.1140.10">
    <property type="entry name" value="Cyclic phosphodiesterase"/>
    <property type="match status" value="1"/>
</dbReference>
<proteinExistence type="predicted"/>
<keyword evidence="1" id="KW-0436">Ligase</keyword>
<reference evidence="1 2" key="1">
    <citation type="submission" date="2022-10" db="EMBL/GenBank/DDBJ databases">
        <title>The complete genomes of actinobacterial strains from the NBC collection.</title>
        <authorList>
            <person name="Joergensen T.S."/>
            <person name="Alvarez Arevalo M."/>
            <person name="Sterndorff E.B."/>
            <person name="Faurdal D."/>
            <person name="Vuksanovic O."/>
            <person name="Mourched A.-S."/>
            <person name="Charusanti P."/>
            <person name="Shaw S."/>
            <person name="Blin K."/>
            <person name="Weber T."/>
        </authorList>
    </citation>
    <scope>NUCLEOTIDE SEQUENCE [LARGE SCALE GENOMIC DNA]</scope>
    <source>
        <strain evidence="1 2">NBC 01809</strain>
    </source>
</reference>
<dbReference type="InterPro" id="IPR009097">
    <property type="entry name" value="Cyclic_Pdiesterase"/>
</dbReference>
<dbReference type="GO" id="GO:0016874">
    <property type="term" value="F:ligase activity"/>
    <property type="evidence" value="ECO:0007669"/>
    <property type="project" value="UniProtKB-KW"/>
</dbReference>
<keyword evidence="2" id="KW-1185">Reference proteome</keyword>
<dbReference type="RefSeq" id="WP_326563632.1">
    <property type="nucleotide sequence ID" value="NZ_CP109071.1"/>
</dbReference>
<dbReference type="Pfam" id="PF13563">
    <property type="entry name" value="2_5_RNA_ligase2"/>
    <property type="match status" value="1"/>
</dbReference>
<evidence type="ECO:0000313" key="1">
    <source>
        <dbReference type="EMBL" id="WSA31128.1"/>
    </source>
</evidence>